<name>G3IWK6_METTV</name>
<dbReference type="AlphaFoldDB" id="G3IWK6"/>
<accession>G3IWK6</accession>
<gene>
    <name evidence="1" type="ORF">Mettu_0739</name>
</gene>
<dbReference type="EMBL" id="JH109152">
    <property type="protein sequence ID" value="EGW21945.1"/>
    <property type="molecule type" value="Genomic_DNA"/>
</dbReference>
<keyword evidence="2" id="KW-1185">Reference proteome</keyword>
<organism evidence="1 2">
    <name type="scientific">Methylobacter tundripaludum (strain ATCC BAA-1195 / DSM 17260 / SV96)</name>
    <dbReference type="NCBI Taxonomy" id="697282"/>
    <lineage>
        <taxon>Bacteria</taxon>
        <taxon>Pseudomonadati</taxon>
        <taxon>Pseudomonadota</taxon>
        <taxon>Gammaproteobacteria</taxon>
        <taxon>Methylococcales</taxon>
        <taxon>Methylococcaceae</taxon>
        <taxon>Methylobacter</taxon>
    </lineage>
</organism>
<sequence>MRSTKPAPQPLDLSESLEQPGRLNRSLCPFDYAQDKDLVEACHELVEWGGTVKLIMVRQANHERLNLALNAESLRCHRAT</sequence>
<evidence type="ECO:0000313" key="1">
    <source>
        <dbReference type="EMBL" id="EGW21945.1"/>
    </source>
</evidence>
<reference evidence="1 2" key="1">
    <citation type="submission" date="2011-06" db="EMBL/GenBank/DDBJ databases">
        <title>Genomic sequence of Methylobacter tundripaludum SV96.</title>
        <authorList>
            <consortium name="US DOE Joint Genome Institute"/>
            <person name="Lucas S."/>
            <person name="Han J."/>
            <person name="Lapidus A."/>
            <person name="Cheng J.-F."/>
            <person name="Goodwin L."/>
            <person name="Pitluck S."/>
            <person name="Held B."/>
            <person name="Detter J.C."/>
            <person name="Han C."/>
            <person name="Tapia R."/>
            <person name="Land M."/>
            <person name="Hauser L."/>
            <person name="Kyrpides N."/>
            <person name="Ivanova N."/>
            <person name="Ovchinnikova G."/>
            <person name="Pagani I."/>
            <person name="Klotz M.G."/>
            <person name="Dispirito A.A."/>
            <person name="Murrell J.C."/>
            <person name="Dunfield P."/>
            <person name="Kalyuzhnaya M.G."/>
            <person name="Svenning M."/>
            <person name="Trotsenko Y.A."/>
            <person name="Stein L.Y."/>
            <person name="Woyke T."/>
        </authorList>
    </citation>
    <scope>NUCLEOTIDE SEQUENCE [LARGE SCALE GENOMIC DNA]</scope>
    <source>
        <strain evidence="2">ATCC BAA-1195 / DSM 17260 / SV96</strain>
    </source>
</reference>
<proteinExistence type="predicted"/>
<evidence type="ECO:0000313" key="2">
    <source>
        <dbReference type="Proteomes" id="UP000004664"/>
    </source>
</evidence>
<dbReference type="HOGENOM" id="CLU_2585707_0_0_6"/>
<dbReference type="Proteomes" id="UP000004664">
    <property type="component" value="Unassembled WGS sequence"/>
</dbReference>
<protein>
    <submittedName>
        <fullName evidence="1">Uncharacterized protein</fullName>
    </submittedName>
</protein>
<dbReference type="STRING" id="697282.Mettu_0739"/>